<evidence type="ECO:0000256" key="1">
    <source>
        <dbReference type="ARBA" id="ARBA00007447"/>
    </source>
</evidence>
<comment type="similarity">
    <text evidence="1">Belongs to the peptidase A1 family.</text>
</comment>
<dbReference type="OrthoDB" id="5794195at2759"/>
<dbReference type="GO" id="GO:0004190">
    <property type="term" value="F:aspartic-type endopeptidase activity"/>
    <property type="evidence" value="ECO:0007669"/>
    <property type="project" value="InterPro"/>
</dbReference>
<dbReference type="GO" id="GO:0006508">
    <property type="term" value="P:proteolysis"/>
    <property type="evidence" value="ECO:0007669"/>
    <property type="project" value="InterPro"/>
</dbReference>
<accession>A0A3P6NA98</accession>
<evidence type="ECO:0000313" key="3">
    <source>
        <dbReference type="EMBL" id="VDK19207.1"/>
    </source>
</evidence>
<dbReference type="AlphaFoldDB" id="A0A3P6NA98"/>
<reference evidence="3 4" key="1">
    <citation type="submission" date="2018-11" db="EMBL/GenBank/DDBJ databases">
        <authorList>
            <consortium name="Pathogen Informatics"/>
        </authorList>
    </citation>
    <scope>NUCLEOTIDE SEQUENCE [LARGE SCALE GENOMIC DNA]</scope>
</reference>
<dbReference type="Pfam" id="PF00026">
    <property type="entry name" value="Asp"/>
    <property type="match status" value="1"/>
</dbReference>
<dbReference type="Proteomes" id="UP000267096">
    <property type="component" value="Unassembled WGS sequence"/>
</dbReference>
<dbReference type="PANTHER" id="PTHR47966">
    <property type="entry name" value="BETA-SITE APP-CLEAVING ENZYME, ISOFORM A-RELATED"/>
    <property type="match status" value="1"/>
</dbReference>
<dbReference type="SUPFAM" id="SSF50630">
    <property type="entry name" value="Acid proteases"/>
    <property type="match status" value="1"/>
</dbReference>
<keyword evidence="4" id="KW-1185">Reference proteome</keyword>
<sequence>MLSFANDTKICDFFKGDEDYGYTVTCGTHPNITFVIGGIEYSVTSKDYIVEYKRNECILMMGALGEGDELWILGDPFIRQYCQIYDMGRKRIGFAEAIQK</sequence>
<dbReference type="InterPro" id="IPR033121">
    <property type="entry name" value="PEPTIDASE_A1"/>
</dbReference>
<dbReference type="GO" id="GO:0005764">
    <property type="term" value="C:lysosome"/>
    <property type="evidence" value="ECO:0007669"/>
    <property type="project" value="TreeGrafter"/>
</dbReference>
<gene>
    <name evidence="3" type="ORF">ASIM_LOCUS1760</name>
</gene>
<protein>
    <recommendedName>
        <fullName evidence="2">Peptidase A1 domain-containing protein</fullName>
    </recommendedName>
</protein>
<dbReference type="EMBL" id="UYRR01002031">
    <property type="protein sequence ID" value="VDK19207.1"/>
    <property type="molecule type" value="Genomic_DNA"/>
</dbReference>
<proteinExistence type="inferred from homology"/>
<organism evidence="3 4">
    <name type="scientific">Anisakis simplex</name>
    <name type="common">Herring worm</name>
    <dbReference type="NCBI Taxonomy" id="6269"/>
    <lineage>
        <taxon>Eukaryota</taxon>
        <taxon>Metazoa</taxon>
        <taxon>Ecdysozoa</taxon>
        <taxon>Nematoda</taxon>
        <taxon>Chromadorea</taxon>
        <taxon>Rhabditida</taxon>
        <taxon>Spirurina</taxon>
        <taxon>Ascaridomorpha</taxon>
        <taxon>Ascaridoidea</taxon>
        <taxon>Anisakidae</taxon>
        <taxon>Anisakis</taxon>
        <taxon>Anisakis simplex complex</taxon>
    </lineage>
</organism>
<dbReference type="InterPro" id="IPR021109">
    <property type="entry name" value="Peptidase_aspartic_dom_sf"/>
</dbReference>
<feature type="domain" description="Peptidase A1" evidence="2">
    <location>
        <begin position="1"/>
        <end position="95"/>
    </location>
</feature>
<evidence type="ECO:0000313" key="4">
    <source>
        <dbReference type="Proteomes" id="UP000267096"/>
    </source>
</evidence>
<dbReference type="Gene3D" id="2.40.70.10">
    <property type="entry name" value="Acid Proteases"/>
    <property type="match status" value="1"/>
</dbReference>
<name>A0A3P6NA98_ANISI</name>
<evidence type="ECO:0000259" key="2">
    <source>
        <dbReference type="PROSITE" id="PS51767"/>
    </source>
</evidence>
<dbReference type="InterPro" id="IPR001461">
    <property type="entry name" value="Aspartic_peptidase_A1"/>
</dbReference>
<dbReference type="PANTHER" id="PTHR47966:SF51">
    <property type="entry name" value="BETA-SITE APP-CLEAVING ENZYME, ISOFORM A-RELATED"/>
    <property type="match status" value="1"/>
</dbReference>
<dbReference type="PROSITE" id="PS51767">
    <property type="entry name" value="PEPTIDASE_A1"/>
    <property type="match status" value="1"/>
</dbReference>